<dbReference type="InterPro" id="IPR011009">
    <property type="entry name" value="Kinase-like_dom_sf"/>
</dbReference>
<dbReference type="InterPro" id="IPR036179">
    <property type="entry name" value="Ig-like_dom_sf"/>
</dbReference>
<dbReference type="GO" id="GO:0007399">
    <property type="term" value="P:nervous system development"/>
    <property type="evidence" value="ECO:0007669"/>
    <property type="project" value="UniProtKB-ARBA"/>
</dbReference>
<organism evidence="20">
    <name type="scientific">Lutzomyia longipalpis</name>
    <name type="common">Sand fly</name>
    <dbReference type="NCBI Taxonomy" id="7200"/>
    <lineage>
        <taxon>Eukaryota</taxon>
        <taxon>Metazoa</taxon>
        <taxon>Ecdysozoa</taxon>
        <taxon>Arthropoda</taxon>
        <taxon>Hexapoda</taxon>
        <taxon>Insecta</taxon>
        <taxon>Pterygota</taxon>
        <taxon>Neoptera</taxon>
        <taxon>Endopterygota</taxon>
        <taxon>Diptera</taxon>
        <taxon>Nematocera</taxon>
        <taxon>Psychodoidea</taxon>
        <taxon>Psychodidae</taxon>
        <taxon>Lutzomyia</taxon>
        <taxon>Lutzomyia</taxon>
    </lineage>
</organism>
<evidence type="ECO:0000256" key="14">
    <source>
        <dbReference type="PROSITE-ProRule" id="PRU10141"/>
    </source>
</evidence>
<evidence type="ECO:0000256" key="2">
    <source>
        <dbReference type="ARBA" id="ARBA00022692"/>
    </source>
</evidence>
<comment type="catalytic activity">
    <reaction evidence="9">
        <text>L-tyrosyl-[protein] + ATP = O-phospho-L-tyrosyl-[protein] + ADP + H(+)</text>
        <dbReference type="Rhea" id="RHEA:10596"/>
        <dbReference type="Rhea" id="RHEA-COMP:10136"/>
        <dbReference type="Rhea" id="RHEA-COMP:20101"/>
        <dbReference type="ChEBI" id="CHEBI:15378"/>
        <dbReference type="ChEBI" id="CHEBI:30616"/>
        <dbReference type="ChEBI" id="CHEBI:46858"/>
        <dbReference type="ChEBI" id="CHEBI:61978"/>
        <dbReference type="ChEBI" id="CHEBI:456216"/>
        <dbReference type="EC" id="2.7.10.1"/>
    </reaction>
</comment>
<dbReference type="FunFam" id="1.10.510.10:FF:000373">
    <property type="entry name" value="Receptor protein-tyrosine kinase"/>
    <property type="match status" value="1"/>
</dbReference>
<feature type="domain" description="Ig-like" evidence="19">
    <location>
        <begin position="668"/>
        <end position="747"/>
    </location>
</feature>
<evidence type="ECO:0000259" key="19">
    <source>
        <dbReference type="PROSITE" id="PS50835"/>
    </source>
</evidence>
<dbReference type="SMART" id="SM00408">
    <property type="entry name" value="IGc2"/>
    <property type="match status" value="4"/>
</dbReference>
<evidence type="ECO:0000256" key="8">
    <source>
        <dbReference type="ARBA" id="ARBA00023319"/>
    </source>
</evidence>
<proteinExistence type="predicted"/>
<dbReference type="InterPro" id="IPR017441">
    <property type="entry name" value="Protein_kinase_ATP_BS"/>
</dbReference>
<keyword evidence="11 14" id="KW-0547">Nucleotide-binding</keyword>
<evidence type="ECO:0000256" key="7">
    <source>
        <dbReference type="ARBA" id="ARBA00023180"/>
    </source>
</evidence>
<keyword evidence="6 20" id="KW-0675">Receptor</keyword>
<dbReference type="InterPro" id="IPR001245">
    <property type="entry name" value="Ser-Thr/Tyr_kinase_cat_dom"/>
</dbReference>
<dbReference type="Pfam" id="PF07714">
    <property type="entry name" value="PK_Tyr_Ser-Thr"/>
    <property type="match status" value="2"/>
</dbReference>
<dbReference type="PANTHER" id="PTHR24416:SF600">
    <property type="entry name" value="PDGF- AND VEGF-RECEPTOR RELATED, ISOFORM J"/>
    <property type="match status" value="1"/>
</dbReference>
<keyword evidence="17" id="KW-0732">Signal</keyword>
<dbReference type="PROSITE" id="PS00109">
    <property type="entry name" value="PROTEIN_KINASE_TYR"/>
    <property type="match status" value="1"/>
</dbReference>
<dbReference type="PIRSF" id="PIRSF000615">
    <property type="entry name" value="TyrPK_CSF1-R"/>
    <property type="match status" value="1"/>
</dbReference>
<dbReference type="PROSITE" id="PS00107">
    <property type="entry name" value="PROTEIN_KINASE_ATP"/>
    <property type="match status" value="1"/>
</dbReference>
<dbReference type="SMART" id="SM00409">
    <property type="entry name" value="IG"/>
    <property type="match status" value="7"/>
</dbReference>
<reference evidence="20" key="1">
    <citation type="journal article" date="2020" name="BMC">
        <title>Leishmania infection induces a limited differential gene expression in the sand fly midgut.</title>
        <authorList>
            <person name="Coutinho-Abreu I.V."/>
            <person name="Serafim T.D."/>
            <person name="Meneses C."/>
            <person name="Kamhawi S."/>
            <person name="Oliveira F."/>
            <person name="Valenzuela J.G."/>
        </authorList>
    </citation>
    <scope>NUCLEOTIDE SEQUENCE</scope>
    <source>
        <strain evidence="20">Jacobina</strain>
        <tissue evidence="20">Midgut</tissue>
    </source>
</reference>
<evidence type="ECO:0000256" key="11">
    <source>
        <dbReference type="PIRSR" id="PIRSR000615-2"/>
    </source>
</evidence>
<feature type="domain" description="Ig-like" evidence="19">
    <location>
        <begin position="331"/>
        <end position="435"/>
    </location>
</feature>
<dbReference type="GeneID" id="129788936"/>
<dbReference type="VEuPathDB" id="VectorBase:LLONM1_008961"/>
<evidence type="ECO:0000256" key="16">
    <source>
        <dbReference type="SAM" id="Phobius"/>
    </source>
</evidence>
<keyword evidence="11 14" id="KW-0067">ATP-binding</keyword>
<feature type="binding site" evidence="11">
    <location>
        <begin position="941"/>
        <end position="948"/>
    </location>
    <ligand>
        <name>ATP</name>
        <dbReference type="ChEBI" id="CHEBI:30616"/>
    </ligand>
</feature>
<dbReference type="InterPro" id="IPR013098">
    <property type="entry name" value="Ig_I-set"/>
</dbReference>
<dbReference type="OrthoDB" id="6077854at2759"/>
<comment type="subcellular location">
    <subcellularLocation>
        <location evidence="1">Membrane</location>
        <topology evidence="1">Single-pass membrane protein</topology>
    </subcellularLocation>
</comment>
<dbReference type="FunFam" id="2.60.40.10:FF:000107">
    <property type="entry name" value="Myosin, light chain kinase a"/>
    <property type="match status" value="1"/>
</dbReference>
<dbReference type="KEGG" id="lll:129788936"/>
<evidence type="ECO:0000256" key="4">
    <source>
        <dbReference type="ARBA" id="ARBA00023136"/>
    </source>
</evidence>
<dbReference type="PROSITE" id="PS50011">
    <property type="entry name" value="PROTEIN_KINASE_DOM"/>
    <property type="match status" value="1"/>
</dbReference>
<feature type="region of interest" description="Disordered" evidence="15">
    <location>
        <begin position="1412"/>
        <end position="1496"/>
    </location>
</feature>
<dbReference type="GO" id="GO:0046872">
    <property type="term" value="F:metal ion binding"/>
    <property type="evidence" value="ECO:0007669"/>
    <property type="project" value="UniProtKB-KW"/>
</dbReference>
<evidence type="ECO:0000256" key="13">
    <source>
        <dbReference type="PIRSR" id="PIRSR000615-4"/>
    </source>
</evidence>
<dbReference type="InterPro" id="IPR007110">
    <property type="entry name" value="Ig-like_dom"/>
</dbReference>
<dbReference type="Gene3D" id="1.10.510.10">
    <property type="entry name" value="Transferase(Phosphotransferase) domain 1"/>
    <property type="match status" value="1"/>
</dbReference>
<keyword evidence="4 16" id="KW-0472">Membrane</keyword>
<dbReference type="PANTHER" id="PTHR24416">
    <property type="entry name" value="TYROSINE-PROTEIN KINASE RECEPTOR"/>
    <property type="match status" value="1"/>
</dbReference>
<sequence length="1532" mass="172101">MCKISVIFTSTVLIVWIFSDSHVTAQTVDDENELTNYEMSIQFDMPLIEPHDEDVTLEVGSNYTLRCSSKYKVTWITPFGMDDTSFPITSMKTHIPDRSEGSTIKLINVNHNHVGYYYCLREETKDLIVPGQEIEYLDKPYHSSKIYVFVDDPANLMVPIIHPVASAVQYEPFVIPCRPTSKNVNVELIKAEDESQQVDATFDPKNGFTIQINQLADGGLYKCMAMRDSVQDESFYHIEVLINSELLNASGTNCSTGGGLSAPCGDLGTTPSLLIITSTYIPPTSAISPTITTKLPRVKSLVTHSRVSPMSLTWSDKNSMKRTSTEFVSKPRITSQTGDHATQGGKLELNCTVDMRVGVAFTMEWELPNDNIAKEENRIVIEGPTKEFSTTDKTLQIGRSRLIVNNVDRAKDKGLYVCKVTDHSKKSNSDNKRITILDPNQGFINMSEPSGRYTIKTNSNKASVQWIIHYTGYPRPIDLTWYDNQDREISSWGDVDDKYAVTIRENDCVFRIKRIELKDSGEYTLKAVNEMVERTIKVKLIVEEKPTVNVKDVYVMEKQEAMVTCDCAGYPPSEIEWTFTPCIISPKWPTCDKADSVTFGDEHVKVTAPSTLFQQSELRFIPEQPGKITCRAKNSKGEDSVSAEVLVGDLKESLEVWGVDEKNPISVGDEFSIYCGALVYNFTGPLLWYRGDLPIETTDELTVTNSNTNYSYRSTITWKKMAESDSGTYECRGNVLNEEHQESKDIDVRVYEPIAPQLQTTSMEGSEIMKSLGEHLRLECIFAGIPTPKVEWYKDDQLIVYHEDSNSTVDLYDDNTILSIKYIKPEDQGVYKCEGKNKLGSDWQQISLKISDMPGLNKGWFIGIGALLLILLLCLIILCVRMRRTRRILKEMKEAGLANFEEGSPEQINPALALDEQADLLPYDKHFEFPREKLKLGKQLGAGAFGVVVKGVAQGILPYEDETTVAVKMVKKNTDNEVMRALISELKIMVHLGQHLNVVNLLGAVTKNIAKREVMVIVEYCRFGNVQNFLLKHRDYFINQINPETDEIDPTILSAEQRWSHDSGYEYNSQGLKYLKLSFSNNHVNNNTSKGDERRVPSIIKKGDGPASHINSKGYLRHSGMDTFVGGMDSCNTEATLISSYAEGGEDNMVLSNNSVQPAWRSNYRMDYKGPARNVTTSDLVCWGFQVARGMDYLASRNILHGDLAARNILLCDDNVVKICDFGLARSMYKSNNYKKQGKAPLPFKWLALESISDQVFSTYSDIWSFGIVLWEFFSLAKVPYPGMDADQTLYLKLRDGYRMDKPLCANQDIYDVMLQCWCANPESRPLFSDLEKRLSSMLQESVKNHYLDLNEPYLQMNSEYQRTGQRDYLSMLGPPESFAPPVPNYVNRDVMHDQAPDASSASYLQMSPKSGSVAFSARPSTSTAKHHSPTLANNLNTSSPSTQKNRRKPGMPEEIPMLSKSTSAVSSDSEPELSPNPVARERTKRSIDTTDNYVNVPSSTVINMNSVFGPRDAFSNPTYVGAQPMGKVGQP</sequence>
<accession>A0A7G3B8P9</accession>
<dbReference type="InterPro" id="IPR000719">
    <property type="entry name" value="Prot_kinase_dom"/>
</dbReference>
<evidence type="ECO:0000256" key="15">
    <source>
        <dbReference type="SAM" id="MobiDB-lite"/>
    </source>
</evidence>
<feature type="binding site" evidence="12">
    <location>
        <position position="1221"/>
    </location>
    <ligand>
        <name>Mg(2+)</name>
        <dbReference type="ChEBI" id="CHEBI:18420"/>
    </ligand>
</feature>
<feature type="compositionally biased region" description="Basic and acidic residues" evidence="15">
    <location>
        <begin position="1480"/>
        <end position="1489"/>
    </location>
</feature>
<dbReference type="InterPro" id="IPR050122">
    <property type="entry name" value="RTK"/>
</dbReference>
<keyword evidence="2 16" id="KW-0812">Transmembrane</keyword>
<evidence type="ECO:0000256" key="12">
    <source>
        <dbReference type="PIRSR" id="PIRSR000615-3"/>
    </source>
</evidence>
<evidence type="ECO:0000256" key="9">
    <source>
        <dbReference type="ARBA" id="ARBA00051243"/>
    </source>
</evidence>
<feature type="signal peptide" evidence="17">
    <location>
        <begin position="1"/>
        <end position="25"/>
    </location>
</feature>
<dbReference type="Gene3D" id="3.30.200.20">
    <property type="entry name" value="Phosphorylase Kinase, domain 1"/>
    <property type="match status" value="1"/>
</dbReference>
<evidence type="ECO:0000256" key="6">
    <source>
        <dbReference type="ARBA" id="ARBA00023170"/>
    </source>
</evidence>
<feature type="domain" description="Ig-like" evidence="19">
    <location>
        <begin position="756"/>
        <end position="851"/>
    </location>
</feature>
<dbReference type="Pfam" id="PF02440">
    <property type="entry name" value="Adeno_E3_CR1"/>
    <property type="match status" value="1"/>
</dbReference>
<feature type="transmembrane region" description="Helical" evidence="16">
    <location>
        <begin position="859"/>
        <end position="880"/>
    </location>
</feature>
<evidence type="ECO:0000256" key="5">
    <source>
        <dbReference type="ARBA" id="ARBA00023157"/>
    </source>
</evidence>
<keyword evidence="5" id="KW-1015">Disulfide bond</keyword>
<dbReference type="SUPFAM" id="SSF48726">
    <property type="entry name" value="Immunoglobulin"/>
    <property type="match status" value="5"/>
</dbReference>
<dbReference type="SUPFAM" id="SSF56112">
    <property type="entry name" value="Protein kinase-like (PK-like)"/>
    <property type="match status" value="1"/>
</dbReference>
<dbReference type="GO" id="GO:0007169">
    <property type="term" value="P:cell surface receptor protein tyrosine kinase signaling pathway"/>
    <property type="evidence" value="ECO:0007669"/>
    <property type="project" value="TreeGrafter"/>
</dbReference>
<keyword evidence="3 16" id="KW-1133">Transmembrane helix</keyword>
<dbReference type="Gene3D" id="2.60.40.10">
    <property type="entry name" value="Immunoglobulins"/>
    <property type="match status" value="7"/>
</dbReference>
<feature type="binding site" evidence="11">
    <location>
        <position position="1207"/>
    </location>
    <ligand>
        <name>ATP</name>
        <dbReference type="ChEBI" id="CHEBI:30616"/>
    </ligand>
</feature>
<dbReference type="GO" id="GO:0004714">
    <property type="term" value="F:transmembrane receptor protein tyrosine kinase activity"/>
    <property type="evidence" value="ECO:0007669"/>
    <property type="project" value="UniProtKB-EC"/>
</dbReference>
<dbReference type="EMBL" id="GITU01012030">
    <property type="protein sequence ID" value="MBC1180733.1"/>
    <property type="molecule type" value="Transcribed_RNA"/>
</dbReference>
<dbReference type="InterPro" id="IPR013783">
    <property type="entry name" value="Ig-like_fold"/>
</dbReference>
<dbReference type="InterPro" id="IPR003598">
    <property type="entry name" value="Ig_sub2"/>
</dbReference>
<dbReference type="GO" id="GO:0005524">
    <property type="term" value="F:ATP binding"/>
    <property type="evidence" value="ECO:0007669"/>
    <property type="project" value="UniProtKB-UniRule"/>
</dbReference>
<feature type="binding site" evidence="11">
    <location>
        <position position="968"/>
    </location>
    <ligand>
        <name>ATP</name>
        <dbReference type="ChEBI" id="CHEBI:30616"/>
    </ligand>
</feature>
<dbReference type="InterPro" id="IPR003471">
    <property type="entry name" value="Adeno_E3_CR1"/>
</dbReference>
<evidence type="ECO:0000256" key="1">
    <source>
        <dbReference type="ARBA" id="ARBA00004167"/>
    </source>
</evidence>
<keyword evidence="12" id="KW-0479">Metal-binding</keyword>
<keyword evidence="12" id="KW-0460">Magnesium</keyword>
<feature type="compositionally biased region" description="Polar residues" evidence="15">
    <location>
        <begin position="1460"/>
        <end position="1469"/>
    </location>
</feature>
<evidence type="ECO:0000256" key="17">
    <source>
        <dbReference type="SAM" id="SignalP"/>
    </source>
</evidence>
<dbReference type="PROSITE" id="PS50835">
    <property type="entry name" value="IG_LIKE"/>
    <property type="match status" value="4"/>
</dbReference>
<feature type="domain" description="Ig-like" evidence="19">
    <location>
        <begin position="546"/>
        <end position="642"/>
    </location>
</feature>
<dbReference type="InterPro" id="IPR003599">
    <property type="entry name" value="Ig_sub"/>
</dbReference>
<evidence type="ECO:0000259" key="18">
    <source>
        <dbReference type="PROSITE" id="PS50011"/>
    </source>
</evidence>
<dbReference type="GO" id="GO:0030154">
    <property type="term" value="P:cell differentiation"/>
    <property type="evidence" value="ECO:0007669"/>
    <property type="project" value="UniProtKB-ARBA"/>
</dbReference>
<name>A0A7G3B8P9_LUTLO</name>
<dbReference type="Pfam" id="PF07679">
    <property type="entry name" value="I-set"/>
    <property type="match status" value="2"/>
</dbReference>
<evidence type="ECO:0000313" key="20">
    <source>
        <dbReference type="EMBL" id="MBC1180733.1"/>
    </source>
</evidence>
<dbReference type="GO" id="GO:0005886">
    <property type="term" value="C:plasma membrane"/>
    <property type="evidence" value="ECO:0007669"/>
    <property type="project" value="TreeGrafter"/>
</dbReference>
<keyword evidence="8" id="KW-0393">Immunoglobulin domain</keyword>
<dbReference type="RefSeq" id="XP_055681383.1">
    <property type="nucleotide sequence ID" value="XM_055825408.1"/>
</dbReference>
<dbReference type="GO" id="GO:0043235">
    <property type="term" value="C:receptor complex"/>
    <property type="evidence" value="ECO:0007669"/>
    <property type="project" value="TreeGrafter"/>
</dbReference>
<keyword evidence="7" id="KW-0325">Glycoprotein</keyword>
<protein>
    <submittedName>
        <fullName evidence="20">Putative vascular endothelial growth factor receptor 1 isoform x4</fullName>
    </submittedName>
</protein>
<feature type="compositionally biased region" description="Polar residues" evidence="15">
    <location>
        <begin position="1431"/>
        <end position="1444"/>
    </location>
</feature>
<dbReference type="InterPro" id="IPR008266">
    <property type="entry name" value="Tyr_kinase_AS"/>
</dbReference>
<evidence type="ECO:0000256" key="10">
    <source>
        <dbReference type="PIRSR" id="PIRSR000615-1"/>
    </source>
</evidence>
<feature type="site" description="Important for interaction with phosphotyrosine-binding proteins" evidence="13">
    <location>
        <position position="1347"/>
    </location>
</feature>
<dbReference type="FunFam" id="3.30.200.20:FF:000384">
    <property type="entry name" value="Receptor protein-tyrosine kinase"/>
    <property type="match status" value="1"/>
</dbReference>
<evidence type="ECO:0000256" key="3">
    <source>
        <dbReference type="ARBA" id="ARBA00022989"/>
    </source>
</evidence>
<feature type="chain" id="PRO_5028962740" evidence="17">
    <location>
        <begin position="26"/>
        <end position="1532"/>
    </location>
</feature>
<feature type="domain" description="Protein kinase" evidence="18">
    <location>
        <begin position="934"/>
        <end position="1339"/>
    </location>
</feature>
<feature type="binding site" evidence="14">
    <location>
        <position position="972"/>
    </location>
    <ligand>
        <name>ATP</name>
        <dbReference type="ChEBI" id="CHEBI:30616"/>
    </ligand>
</feature>
<feature type="binding site" evidence="12">
    <location>
        <position position="1208"/>
    </location>
    <ligand>
        <name>Mg(2+)</name>
        <dbReference type="ChEBI" id="CHEBI:18420"/>
    </ligand>
</feature>
<feature type="active site" description="Proton acceptor" evidence="10">
    <location>
        <position position="1203"/>
    </location>
</feature>